<feature type="compositionally biased region" description="Polar residues" evidence="3">
    <location>
        <begin position="929"/>
        <end position="949"/>
    </location>
</feature>
<reference evidence="4 5" key="1">
    <citation type="submission" date="2016-08" db="EMBL/GenBank/DDBJ databases">
        <title>Draft genome sequence of allopolyploid Zygosaccharomyces rouxii.</title>
        <authorList>
            <person name="Watanabe J."/>
            <person name="Uehara K."/>
            <person name="Mogi Y."/>
            <person name="Tsukioka Y."/>
        </authorList>
    </citation>
    <scope>NUCLEOTIDE SEQUENCE [LARGE SCALE GENOMIC DNA]</scope>
    <source>
        <strain evidence="4 5">NBRC 110957</strain>
    </source>
</reference>
<dbReference type="Proteomes" id="UP000187013">
    <property type="component" value="Unassembled WGS sequence"/>
</dbReference>
<feature type="region of interest" description="Disordered" evidence="3">
    <location>
        <begin position="1025"/>
        <end position="1149"/>
    </location>
</feature>
<dbReference type="GO" id="GO:0002098">
    <property type="term" value="P:tRNA wobble uridine modification"/>
    <property type="evidence" value="ECO:0007669"/>
    <property type="project" value="EnsemblFungi"/>
</dbReference>
<evidence type="ECO:0000256" key="2">
    <source>
        <dbReference type="ARBA" id="ARBA00023306"/>
    </source>
</evidence>
<feature type="compositionally biased region" description="Polar residues" evidence="3">
    <location>
        <begin position="996"/>
        <end position="1010"/>
    </location>
</feature>
<feature type="compositionally biased region" description="Acidic residues" evidence="3">
    <location>
        <begin position="1081"/>
        <end position="1101"/>
    </location>
</feature>
<feature type="region of interest" description="Disordered" evidence="3">
    <location>
        <begin position="25"/>
        <end position="75"/>
    </location>
</feature>
<gene>
    <name evidence="4" type="ORF">ZYGR_0AD03990</name>
</gene>
<feature type="compositionally biased region" description="Polar residues" evidence="3">
    <location>
        <begin position="567"/>
        <end position="577"/>
    </location>
</feature>
<dbReference type="GO" id="GO:0000082">
    <property type="term" value="P:G1/S transition of mitotic cell cycle"/>
    <property type="evidence" value="ECO:0007669"/>
    <property type="project" value="EnsemblFungi"/>
</dbReference>
<feature type="compositionally biased region" description="Polar residues" evidence="3">
    <location>
        <begin position="634"/>
        <end position="643"/>
    </location>
</feature>
<feature type="compositionally biased region" description="Polar residues" evidence="3">
    <location>
        <begin position="1055"/>
        <end position="1070"/>
    </location>
</feature>
<proteinExistence type="inferred from homology"/>
<feature type="compositionally biased region" description="Acidic residues" evidence="3">
    <location>
        <begin position="882"/>
        <end position="894"/>
    </location>
</feature>
<dbReference type="GO" id="GO:0019888">
    <property type="term" value="F:protein phosphatase regulator activity"/>
    <property type="evidence" value="ECO:0007669"/>
    <property type="project" value="TreeGrafter"/>
</dbReference>
<protein>
    <recommendedName>
        <fullName evidence="6">SIT4-associating protein SAP190</fullName>
    </recommendedName>
</protein>
<dbReference type="PANTHER" id="PTHR12634">
    <property type="entry name" value="SIT4 YEAST -ASSOCIATING PROTEIN-RELATED"/>
    <property type="match status" value="1"/>
</dbReference>
<name>A0A1Q3A649_ZYGRO</name>
<dbReference type="EMBL" id="BDGX01000030">
    <property type="protein sequence ID" value="GAV51216.1"/>
    <property type="molecule type" value="Genomic_DNA"/>
</dbReference>
<dbReference type="GO" id="GO:0008287">
    <property type="term" value="C:protein serine/threonine phosphatase complex"/>
    <property type="evidence" value="ECO:0007669"/>
    <property type="project" value="EnsemblFungi"/>
</dbReference>
<feature type="compositionally biased region" description="Acidic residues" evidence="3">
    <location>
        <begin position="1110"/>
        <end position="1131"/>
    </location>
</feature>
<feature type="compositionally biased region" description="Basic and acidic residues" evidence="3">
    <location>
        <begin position="1137"/>
        <end position="1149"/>
    </location>
</feature>
<dbReference type="OMA" id="PIYLGHM"/>
<sequence length="1166" mass="131437">MSGSFWKFGQDYSAESPITRVLNGAFIPKDGNSKHNDNTGDVSKNSNGSEGGSQGELEEDDSHDEENNLPTTESEFVHFKPNLDVLEDLLDDEELYTELMCSNFKLLIYFKYPEVLSKLIDYVTSETVIKEGAEGPEGPVLPNELHVDTEAVIEGTEASAQEALETNVGEIRTSDLGQEKESPEESQSDEKEQMREQETQEEEESEEKGKEDSEDDDDEAGEESASEPSEETSVTLPPETEEQVESRRACMAAEILSADVWPISSAIMDNRELLDKLWSILDRTTSLSIVTSTYFMKINERLLDMDITGMMDFILMQDKVVDRFLNHVDNPPLMDFLLKVISADKPDAPTGIIDVLKTQNLIPQLLDHLGPDYPPATQSAAGDFLKAFVTISANSNNELASGIGPNELTRQLVSPGMMEKLIKIMLKGGTSLSNGVGIIIELIRKNNSDYDFVQVVYTTLETHPPNDRDPVYLGHLVKLFAHYMPEFNKTLVNTELPPLETPFGSIEPLGFERFKICELVAELLHCSNMTLINEPSGEAIVHERDVERVRLLNLQRKQRQIRGDASQVDTNAPNDQGSVESNLEESESNVNNDIKTLKPKEDDDDQALEKSPEKPEQQTEPEEQDVSDKLASLQIESNSSDPYETTEDYEGNSTVNNDTEIHSEGESSDSEATEKTLRENPIVGDQLKIALHDTRIIETILNMFFRFAWNNFLHNVVFDIVQQIFNGPLKTGYNRFLLADLLVEANIPKMIMEGDQKCSDYEKETGLRLGYMGHLTLIAEEVAKFAAYIEEMKITFTNPAIWSSLNEPHWKEYTETVLADTREKYNTVLGDFADDEEEVNHDDMISEHDVDDEEDGSGYNSQNYDFDFNRPNSYHGFLESTGNEDEEDASYNDSEDSRYYEYMNGDGTKTRLELEPSLDYDIPDDHASNPLSDTQDPTGGDDQFTNYMSHQLVRGFTGGDSGENYDGADVDSDEERKNTNTNNDGEVENEDAWTTGGFSFNGGPTRSLPSNPEIYTKNVFQHQFELEGVGDDDDYMDPNDDGQSYAKPNHPLYSNIITPTTSHRQSSNSFYDKVLIHGNEDDISDDSDAELEEEISEEEDNAHETHDSDNDNEEDPDVADEDEEDSNEDDYSLCRSKSKDNLSWDKNEQDRLMEMVNYNRKQNSNK</sequence>
<comment type="similarity">
    <text evidence="1">Belongs to the SAPS family.</text>
</comment>
<dbReference type="InterPro" id="IPR007587">
    <property type="entry name" value="SAPS"/>
</dbReference>
<dbReference type="GO" id="GO:0005634">
    <property type="term" value="C:nucleus"/>
    <property type="evidence" value="ECO:0007669"/>
    <property type="project" value="TreeGrafter"/>
</dbReference>
<feature type="region of interest" description="Disordered" evidence="3">
    <location>
        <begin position="875"/>
        <end position="1011"/>
    </location>
</feature>
<feature type="compositionally biased region" description="Basic and acidic residues" evidence="3">
    <location>
        <begin position="595"/>
        <end position="617"/>
    </location>
</feature>
<accession>A0A1Q3A649</accession>
<feature type="compositionally biased region" description="Acidic residues" evidence="3">
    <location>
        <begin position="199"/>
        <end position="230"/>
    </location>
</feature>
<evidence type="ECO:0000313" key="4">
    <source>
        <dbReference type="EMBL" id="GAV51216.1"/>
    </source>
</evidence>
<feature type="compositionally biased region" description="Basic and acidic residues" evidence="3">
    <location>
        <begin position="177"/>
        <end position="198"/>
    </location>
</feature>
<keyword evidence="2" id="KW-0131">Cell cycle</keyword>
<comment type="caution">
    <text evidence="4">The sequence shown here is derived from an EMBL/GenBank/DDBJ whole genome shotgun (WGS) entry which is preliminary data.</text>
</comment>
<evidence type="ECO:0000256" key="3">
    <source>
        <dbReference type="SAM" id="MobiDB-lite"/>
    </source>
</evidence>
<evidence type="ECO:0008006" key="6">
    <source>
        <dbReference type="Google" id="ProtNLM"/>
    </source>
</evidence>
<evidence type="ECO:0000313" key="5">
    <source>
        <dbReference type="Proteomes" id="UP000187013"/>
    </source>
</evidence>
<dbReference type="AlphaFoldDB" id="A0A1Q3A649"/>
<feature type="compositionally biased region" description="Acidic residues" evidence="3">
    <location>
        <begin position="1028"/>
        <end position="1040"/>
    </location>
</feature>
<dbReference type="OrthoDB" id="295029at2759"/>
<feature type="region of interest" description="Disordered" evidence="3">
    <location>
        <begin position="161"/>
        <end position="248"/>
    </location>
</feature>
<dbReference type="GO" id="GO:0031929">
    <property type="term" value="P:TOR signaling"/>
    <property type="evidence" value="ECO:0007669"/>
    <property type="project" value="EnsemblFungi"/>
</dbReference>
<dbReference type="PANTHER" id="PTHR12634:SF8">
    <property type="entry name" value="FIERY MOUNTAIN, ISOFORM D"/>
    <property type="match status" value="1"/>
</dbReference>
<dbReference type="eggNOG" id="KOG2073">
    <property type="taxonomic scope" value="Eukaryota"/>
</dbReference>
<organism evidence="4 5">
    <name type="scientific">Zygosaccharomyces rouxii</name>
    <dbReference type="NCBI Taxonomy" id="4956"/>
    <lineage>
        <taxon>Eukaryota</taxon>
        <taxon>Fungi</taxon>
        <taxon>Dikarya</taxon>
        <taxon>Ascomycota</taxon>
        <taxon>Saccharomycotina</taxon>
        <taxon>Saccharomycetes</taxon>
        <taxon>Saccharomycetales</taxon>
        <taxon>Saccharomycetaceae</taxon>
        <taxon>Zygosaccharomyces</taxon>
    </lineage>
</organism>
<dbReference type="GO" id="GO:0019903">
    <property type="term" value="F:protein phosphatase binding"/>
    <property type="evidence" value="ECO:0007669"/>
    <property type="project" value="InterPro"/>
</dbReference>
<dbReference type="Pfam" id="PF04499">
    <property type="entry name" value="SAPS"/>
    <property type="match status" value="1"/>
</dbReference>
<dbReference type="GO" id="GO:0005829">
    <property type="term" value="C:cytosol"/>
    <property type="evidence" value="ECO:0007669"/>
    <property type="project" value="TreeGrafter"/>
</dbReference>
<feature type="region of interest" description="Disordered" evidence="3">
    <location>
        <begin position="558"/>
        <end position="679"/>
    </location>
</feature>
<evidence type="ECO:0000256" key="1">
    <source>
        <dbReference type="ARBA" id="ARBA00006180"/>
    </source>
</evidence>